<feature type="region of interest" description="Disordered" evidence="1">
    <location>
        <begin position="108"/>
        <end position="155"/>
    </location>
</feature>
<dbReference type="EMBL" id="FP565813">
    <property type="protein sequence ID" value="CBH22809.1"/>
    <property type="molecule type" value="Genomic_DNA"/>
</dbReference>
<reference evidence="4" key="2">
    <citation type="submission" date="2010-04" db="EMBL/GenBank/DDBJ databases">
        <title>Genome sequence of Salinibacter ruber M8.</title>
        <authorList>
            <consortium name="Genoscope"/>
        </authorList>
    </citation>
    <scope>NUCLEOTIDE SEQUENCE [LARGE SCALE GENOMIC DNA]</scope>
    <source>
        <strain evidence="4">M8</strain>
        <plasmid evidence="4">pSR84</plasmid>
    </source>
</reference>
<dbReference type="KEGG" id="srm:SRM_p84003"/>
<feature type="domain" description="Transposase IS701-like DDE" evidence="2">
    <location>
        <begin position="36"/>
        <end position="239"/>
    </location>
</feature>
<name>D6CVY0_SALRM</name>
<dbReference type="HOGENOM" id="CLU_071602_3_0_10"/>
<accession>D6CVY0</accession>
<dbReference type="Pfam" id="PF13546">
    <property type="entry name" value="DDE_5"/>
    <property type="match status" value="1"/>
</dbReference>
<feature type="region of interest" description="Disordered" evidence="1">
    <location>
        <begin position="240"/>
        <end position="276"/>
    </location>
</feature>
<dbReference type="InterPro" id="IPR012337">
    <property type="entry name" value="RNaseH-like_sf"/>
</dbReference>
<feature type="compositionally biased region" description="Polar residues" evidence="1">
    <location>
        <begin position="267"/>
        <end position="276"/>
    </location>
</feature>
<proteinExistence type="predicted"/>
<evidence type="ECO:0000313" key="4">
    <source>
        <dbReference type="Proteomes" id="UP000000933"/>
    </source>
</evidence>
<keyword evidence="3" id="KW-0614">Plasmid</keyword>
<dbReference type="Proteomes" id="UP000000933">
    <property type="component" value="Plasmid pSR84"/>
</dbReference>
<feature type="compositionally biased region" description="Polar residues" evidence="1">
    <location>
        <begin position="242"/>
        <end position="251"/>
    </location>
</feature>
<dbReference type="SUPFAM" id="SSF53098">
    <property type="entry name" value="Ribonuclease H-like"/>
    <property type="match status" value="1"/>
</dbReference>
<gene>
    <name evidence="3" type="ORF">SRM_p84003</name>
</gene>
<dbReference type="AlphaFoldDB" id="D6CVY0"/>
<geneLocation type="plasmid" evidence="3 4">
    <name>pSR84</name>
</geneLocation>
<dbReference type="InterPro" id="IPR038721">
    <property type="entry name" value="IS701-like_DDE_dom"/>
</dbReference>
<organism evidence="3 4">
    <name type="scientific">Salinibacter ruber (strain M8)</name>
    <dbReference type="NCBI Taxonomy" id="761659"/>
    <lineage>
        <taxon>Bacteria</taxon>
        <taxon>Pseudomonadati</taxon>
        <taxon>Rhodothermota</taxon>
        <taxon>Rhodothermia</taxon>
        <taxon>Rhodothermales</taxon>
        <taxon>Salinibacteraceae</taxon>
        <taxon>Salinibacter</taxon>
    </lineage>
</organism>
<evidence type="ECO:0000256" key="1">
    <source>
        <dbReference type="SAM" id="MobiDB-lite"/>
    </source>
</evidence>
<evidence type="ECO:0000313" key="3">
    <source>
        <dbReference type="EMBL" id="CBH22809.1"/>
    </source>
</evidence>
<feature type="compositionally biased region" description="Basic and acidic residues" evidence="1">
    <location>
        <begin position="115"/>
        <end position="128"/>
    </location>
</feature>
<protein>
    <recommendedName>
        <fullName evidence="2">Transposase IS701-like DDE domain-containing protein</fullName>
    </recommendedName>
</protein>
<feature type="compositionally biased region" description="Basic and acidic residues" evidence="1">
    <location>
        <begin position="136"/>
        <end position="155"/>
    </location>
</feature>
<reference evidence="3 4" key="1">
    <citation type="journal article" date="2010" name="ISME J.">
        <title>Fine-scale evolution: genomic, phenotypic and ecological differentiation in two coexisting Salinibacter ruber strains.</title>
        <authorList>
            <person name="Pena A."/>
            <person name="Teeling H."/>
            <person name="Huerta-Cepas J."/>
            <person name="Santos F."/>
            <person name="Yarza P."/>
            <person name="Brito-Echeverria J."/>
            <person name="Lucio M."/>
            <person name="Schmitt-Kopplin P."/>
            <person name="Meseguer I."/>
            <person name="Schenowitz C."/>
            <person name="Dossat C."/>
            <person name="Barbe V."/>
            <person name="Dopazo J."/>
            <person name="Rossello-Mora R."/>
            <person name="Schuler M."/>
            <person name="Glockner F.O."/>
            <person name="Amann R."/>
            <person name="Gabaldon T."/>
            <person name="Anton J."/>
        </authorList>
    </citation>
    <scope>NUCLEOTIDE SEQUENCE [LARGE SCALE GENOMIC DNA]</scope>
    <source>
        <strain evidence="3 4">M8</strain>
        <plasmid evidence="4">pSR84</plasmid>
    </source>
</reference>
<sequence>MNPPKTGGLDYIHFLVAAQKEFTCTEAARSYPEEEDGPSHDAFTRLLQRRPPSAVALWQEAEPAVDPGDGLLILDDTTLDKPYANEIEHVTWHWSGKHGDVVKGINPPGLLWRGSSEKDLGGDPSSREEPEESSSEETRRETHVPCDFRPCEKDGKTKNEHLREMLDKASDREFEPEYVVFDSWYSGLDNLKEVRDLGWTFFTRLKKNRKMGLDDTHNRQIQEIEIPEEGRVVHLKGYGQCARSSGPTPQTETRKMEIPTKARRRTSSTGQRMTWK</sequence>
<evidence type="ECO:0000259" key="2">
    <source>
        <dbReference type="Pfam" id="PF13546"/>
    </source>
</evidence>
<dbReference type="PATRIC" id="fig|761659.10.peg.3479"/>